<dbReference type="EMBL" id="JASPKY010000002">
    <property type="protein sequence ID" value="KAK9759127.1"/>
    <property type="molecule type" value="Genomic_DNA"/>
</dbReference>
<dbReference type="GO" id="GO:0005576">
    <property type="term" value="C:extracellular region"/>
    <property type="evidence" value="ECO:0007669"/>
    <property type="project" value="UniProtKB-SubCell"/>
</dbReference>
<evidence type="ECO:0000313" key="10">
    <source>
        <dbReference type="EMBL" id="KAK9759127.1"/>
    </source>
</evidence>
<evidence type="ECO:0000256" key="4">
    <source>
        <dbReference type="ARBA" id="ARBA00022529"/>
    </source>
</evidence>
<evidence type="ECO:0000259" key="9">
    <source>
        <dbReference type="Pfam" id="PF03769"/>
    </source>
</evidence>
<evidence type="ECO:0000256" key="2">
    <source>
        <dbReference type="ARBA" id="ARBA00007550"/>
    </source>
</evidence>
<evidence type="ECO:0000256" key="1">
    <source>
        <dbReference type="ARBA" id="ARBA00004613"/>
    </source>
</evidence>
<reference evidence="10 11" key="1">
    <citation type="journal article" date="2024" name="BMC Genomics">
        <title>De novo assembly and annotation of Popillia japonica's genome with initial clues to its potential as an invasive pest.</title>
        <authorList>
            <person name="Cucini C."/>
            <person name="Boschi S."/>
            <person name="Funari R."/>
            <person name="Cardaioli E."/>
            <person name="Iannotti N."/>
            <person name="Marturano G."/>
            <person name="Paoli F."/>
            <person name="Bruttini M."/>
            <person name="Carapelli A."/>
            <person name="Frati F."/>
            <person name="Nardi F."/>
        </authorList>
    </citation>
    <scope>NUCLEOTIDE SEQUENCE [LARGE SCALE GENOMIC DNA]</scope>
    <source>
        <strain evidence="10">DMR45628</strain>
    </source>
</reference>
<dbReference type="Proteomes" id="UP001458880">
    <property type="component" value="Unassembled WGS sequence"/>
</dbReference>
<feature type="signal peptide" evidence="8">
    <location>
        <begin position="1"/>
        <end position="18"/>
    </location>
</feature>
<keyword evidence="11" id="KW-1185">Reference proteome</keyword>
<comment type="caution">
    <text evidence="10">The sequence shown here is derived from an EMBL/GenBank/DDBJ whole genome shotgun (WGS) entry which is preliminary data.</text>
</comment>
<name>A0AAW1NC87_POPJA</name>
<dbReference type="GO" id="GO:0042742">
    <property type="term" value="P:defense response to bacterium"/>
    <property type="evidence" value="ECO:0007669"/>
    <property type="project" value="UniProtKB-KW"/>
</dbReference>
<evidence type="ECO:0000256" key="7">
    <source>
        <dbReference type="ARBA" id="ARBA00023022"/>
    </source>
</evidence>
<evidence type="ECO:0000256" key="6">
    <source>
        <dbReference type="ARBA" id="ARBA00022859"/>
    </source>
</evidence>
<evidence type="ECO:0000256" key="5">
    <source>
        <dbReference type="ARBA" id="ARBA00022588"/>
    </source>
</evidence>
<dbReference type="GO" id="GO:0045087">
    <property type="term" value="P:innate immune response"/>
    <property type="evidence" value="ECO:0007669"/>
    <property type="project" value="UniProtKB-KW"/>
</dbReference>
<sequence length="181" mass="19091">MYMPLLFACLCIASGVAGVVHLPIDENEEYVLVPVSRVRRQTTGGVDNNGRAFVSHTGTLIDNDRHHLLGTASAAKQFHPNGPLTVGGSLDYTHLPSGSTLGVRGSNTRGYGTDVAATGRYNFYNKGGTSVYAEGSYGRHYSGPGGTSRVYAEGSYGRHYSGPGGTSRPDAYGGFGVSHSW</sequence>
<keyword evidence="5" id="KW-0399">Innate immunity</keyword>
<accession>A0AAW1NC87</accession>
<keyword evidence="8" id="KW-0732">Signal</keyword>
<keyword evidence="6" id="KW-0391">Immunity</keyword>
<protein>
    <submittedName>
        <fullName evidence="10">Attacin, C-terminal region</fullName>
    </submittedName>
</protein>
<proteinExistence type="inferred from homology"/>
<evidence type="ECO:0000256" key="8">
    <source>
        <dbReference type="SAM" id="SignalP"/>
    </source>
</evidence>
<keyword evidence="4" id="KW-0929">Antimicrobial</keyword>
<dbReference type="InterPro" id="IPR005521">
    <property type="entry name" value="Attacin_C"/>
</dbReference>
<feature type="domain" description="Attacin C-terminal" evidence="9">
    <location>
        <begin position="54"/>
        <end position="145"/>
    </location>
</feature>
<comment type="similarity">
    <text evidence="2">Belongs to the attacin/sarcotoxin-2 family.</text>
</comment>
<dbReference type="Pfam" id="PF03769">
    <property type="entry name" value="Attacin_C"/>
    <property type="match status" value="1"/>
</dbReference>
<evidence type="ECO:0000313" key="11">
    <source>
        <dbReference type="Proteomes" id="UP001458880"/>
    </source>
</evidence>
<comment type="subcellular location">
    <subcellularLocation>
        <location evidence="1">Secreted</location>
    </subcellularLocation>
</comment>
<organism evidence="10 11">
    <name type="scientific">Popillia japonica</name>
    <name type="common">Japanese beetle</name>
    <dbReference type="NCBI Taxonomy" id="7064"/>
    <lineage>
        <taxon>Eukaryota</taxon>
        <taxon>Metazoa</taxon>
        <taxon>Ecdysozoa</taxon>
        <taxon>Arthropoda</taxon>
        <taxon>Hexapoda</taxon>
        <taxon>Insecta</taxon>
        <taxon>Pterygota</taxon>
        <taxon>Neoptera</taxon>
        <taxon>Endopterygota</taxon>
        <taxon>Coleoptera</taxon>
        <taxon>Polyphaga</taxon>
        <taxon>Scarabaeiformia</taxon>
        <taxon>Scarabaeidae</taxon>
        <taxon>Rutelinae</taxon>
        <taxon>Popillia</taxon>
    </lineage>
</organism>
<evidence type="ECO:0000256" key="3">
    <source>
        <dbReference type="ARBA" id="ARBA00022525"/>
    </source>
</evidence>
<keyword evidence="7" id="KW-0044">Antibiotic</keyword>
<keyword evidence="3" id="KW-0964">Secreted</keyword>
<gene>
    <name evidence="10" type="ORF">QE152_g263</name>
</gene>
<feature type="chain" id="PRO_5043542171" evidence="8">
    <location>
        <begin position="19"/>
        <end position="181"/>
    </location>
</feature>
<dbReference type="AlphaFoldDB" id="A0AAW1NC87"/>